<accession>A0A2M6XDW7</accession>
<organism evidence="1 2">
    <name type="scientific">Candidatus Shapirobacteria bacterium CG08_land_8_20_14_0_20_39_18</name>
    <dbReference type="NCBI Taxonomy" id="1974883"/>
    <lineage>
        <taxon>Bacteria</taxon>
        <taxon>Candidatus Shapironibacteriota</taxon>
    </lineage>
</organism>
<name>A0A2M6XDW7_9BACT</name>
<comment type="caution">
    <text evidence="1">The sequence shown here is derived from an EMBL/GenBank/DDBJ whole genome shotgun (WGS) entry which is preliminary data.</text>
</comment>
<dbReference type="EMBL" id="PEYO01000005">
    <property type="protein sequence ID" value="PIU03873.1"/>
    <property type="molecule type" value="Genomic_DNA"/>
</dbReference>
<gene>
    <name evidence="1" type="ORF">COT44_01150</name>
</gene>
<reference evidence="2" key="1">
    <citation type="submission" date="2017-09" db="EMBL/GenBank/DDBJ databases">
        <title>Depth-based differentiation of microbial function through sediment-hosted aquifers and enrichment of novel symbionts in the deep terrestrial subsurface.</title>
        <authorList>
            <person name="Probst A.J."/>
            <person name="Ladd B."/>
            <person name="Jarett J.K."/>
            <person name="Geller-Mcgrath D.E."/>
            <person name="Sieber C.M.K."/>
            <person name="Emerson J.B."/>
            <person name="Anantharaman K."/>
            <person name="Thomas B.C."/>
            <person name="Malmstrom R."/>
            <person name="Stieglmeier M."/>
            <person name="Klingl A."/>
            <person name="Woyke T."/>
            <person name="Ryan C.M."/>
            <person name="Banfield J.F."/>
        </authorList>
    </citation>
    <scope>NUCLEOTIDE SEQUENCE [LARGE SCALE GENOMIC DNA]</scope>
</reference>
<proteinExistence type="predicted"/>
<protein>
    <submittedName>
        <fullName evidence="1">Uncharacterized protein</fullName>
    </submittedName>
</protein>
<sequence length="146" mass="17147">MNIPIMLLSISVCPKVWDDIKFLRKKTRNKELEAAFPENEQNDDEGRISSIPVLKVITTYIIQTNGTSFDQSDKYDRQPFLTQGWTIFKLRYAFDNKGSSHGLRIIYCRNGDNFLLVYLNLKTYCADERTLEKEFLKRISDYLCPF</sequence>
<dbReference type="AlphaFoldDB" id="A0A2M6XDW7"/>
<dbReference type="Proteomes" id="UP000228996">
    <property type="component" value="Unassembled WGS sequence"/>
</dbReference>
<evidence type="ECO:0000313" key="2">
    <source>
        <dbReference type="Proteomes" id="UP000228996"/>
    </source>
</evidence>
<evidence type="ECO:0000313" key="1">
    <source>
        <dbReference type="EMBL" id="PIU03873.1"/>
    </source>
</evidence>